<evidence type="ECO:0000313" key="3">
    <source>
        <dbReference type="Proteomes" id="UP001500013"/>
    </source>
</evidence>
<dbReference type="SUPFAM" id="SSF160935">
    <property type="entry name" value="VPA0735-like"/>
    <property type="match status" value="1"/>
</dbReference>
<keyword evidence="3" id="KW-1185">Reference proteome</keyword>
<protein>
    <submittedName>
        <fullName evidence="2">Uncharacterized protein</fullName>
    </submittedName>
</protein>
<reference evidence="2 3" key="1">
    <citation type="journal article" date="2019" name="Int. J. Syst. Evol. Microbiol.">
        <title>The Global Catalogue of Microorganisms (GCM) 10K type strain sequencing project: providing services to taxonomists for standard genome sequencing and annotation.</title>
        <authorList>
            <consortium name="The Broad Institute Genomics Platform"/>
            <consortium name="The Broad Institute Genome Sequencing Center for Infectious Disease"/>
            <person name="Wu L."/>
            <person name="Ma J."/>
        </authorList>
    </citation>
    <scope>NUCLEOTIDE SEQUENCE [LARGE SCALE GENOMIC DNA]</scope>
    <source>
        <strain evidence="2 3">JCM 15628</strain>
    </source>
</reference>
<name>A0ABN2SJ75_9MICO</name>
<dbReference type="Proteomes" id="UP001500013">
    <property type="component" value="Unassembled WGS sequence"/>
</dbReference>
<gene>
    <name evidence="2" type="ORF">GCM10009817_31570</name>
</gene>
<sequence length="97" mass="10727">MAGACTAVGLTSAERAVFRRAVEAVIWGMPAFDHRLMYEASRRAGGPADNQIVVWPGLAEEQSREHRQADPHGKEPVERREPRRHRIRSARAGGDVG</sequence>
<evidence type="ECO:0000313" key="2">
    <source>
        <dbReference type="EMBL" id="GAA1987691.1"/>
    </source>
</evidence>
<feature type="region of interest" description="Disordered" evidence="1">
    <location>
        <begin position="57"/>
        <end position="97"/>
    </location>
</feature>
<proteinExistence type="predicted"/>
<comment type="caution">
    <text evidence="2">The sequence shown here is derived from an EMBL/GenBank/DDBJ whole genome shotgun (WGS) entry which is preliminary data.</text>
</comment>
<accession>A0ABN2SJ75</accession>
<organism evidence="2 3">
    <name type="scientific">Terrabacter lapilli</name>
    <dbReference type="NCBI Taxonomy" id="436231"/>
    <lineage>
        <taxon>Bacteria</taxon>
        <taxon>Bacillati</taxon>
        <taxon>Actinomycetota</taxon>
        <taxon>Actinomycetes</taxon>
        <taxon>Micrococcales</taxon>
        <taxon>Intrasporangiaceae</taxon>
        <taxon>Terrabacter</taxon>
    </lineage>
</organism>
<feature type="compositionally biased region" description="Basic and acidic residues" evidence="1">
    <location>
        <begin position="61"/>
        <end position="81"/>
    </location>
</feature>
<dbReference type="EMBL" id="BAAAPU010000009">
    <property type="protein sequence ID" value="GAA1987691.1"/>
    <property type="molecule type" value="Genomic_DNA"/>
</dbReference>
<evidence type="ECO:0000256" key="1">
    <source>
        <dbReference type="SAM" id="MobiDB-lite"/>
    </source>
</evidence>